<dbReference type="OrthoDB" id="9814129at2"/>
<dbReference type="Gene3D" id="1.25.40.10">
    <property type="entry name" value="Tetratricopeptide repeat domain"/>
    <property type="match status" value="2"/>
</dbReference>
<dbReference type="InterPro" id="IPR019734">
    <property type="entry name" value="TPR_rpt"/>
</dbReference>
<dbReference type="EMBL" id="SWAD01000070">
    <property type="protein sequence ID" value="TMQ75910.1"/>
    <property type="molecule type" value="Genomic_DNA"/>
</dbReference>
<dbReference type="SUPFAM" id="SSF48452">
    <property type="entry name" value="TPR-like"/>
    <property type="match status" value="2"/>
</dbReference>
<dbReference type="RefSeq" id="WP_138678509.1">
    <property type="nucleotide sequence ID" value="NZ_SWAD01000070.1"/>
</dbReference>
<dbReference type="Proteomes" id="UP000306324">
    <property type="component" value="Unassembled WGS sequence"/>
</dbReference>
<evidence type="ECO:0000313" key="1">
    <source>
        <dbReference type="EMBL" id="TMQ75910.1"/>
    </source>
</evidence>
<proteinExistence type="predicted"/>
<dbReference type="PANTHER" id="PTHR10098:SF108">
    <property type="entry name" value="TETRATRICOPEPTIDE REPEAT PROTEIN 28"/>
    <property type="match status" value="1"/>
</dbReference>
<reference evidence="1 2" key="1">
    <citation type="submission" date="2019-04" db="EMBL/GenBank/DDBJ databases">
        <title>A novel phosphate-accumulating bacterium identified in bioreactor for phosphate removal from wastewater.</title>
        <authorList>
            <person name="Kotlyarov R.Y."/>
            <person name="Beletsky A.V."/>
            <person name="Kallistova A.Y."/>
            <person name="Dorofeev A.G."/>
            <person name="Nikolaev Y.Y."/>
            <person name="Pimenov N.V."/>
            <person name="Ravin N.V."/>
            <person name="Mardanov A.V."/>
        </authorList>
    </citation>
    <scope>NUCLEOTIDE SEQUENCE [LARGE SCALE GENOMIC DNA]</scope>
    <source>
        <strain evidence="1 2">Bin19</strain>
    </source>
</reference>
<accession>A0A5S4EKN1</accession>
<comment type="caution">
    <text evidence="1">The sequence shown here is derived from an EMBL/GenBank/DDBJ whole genome shotgun (WGS) entry which is preliminary data.</text>
</comment>
<evidence type="ECO:0000313" key="2">
    <source>
        <dbReference type="Proteomes" id="UP000306324"/>
    </source>
</evidence>
<dbReference type="Pfam" id="PF13181">
    <property type="entry name" value="TPR_8"/>
    <property type="match status" value="1"/>
</dbReference>
<protein>
    <submittedName>
        <fullName evidence="1">Putative regulatory protein</fullName>
    </submittedName>
</protein>
<keyword evidence="2" id="KW-1185">Reference proteome</keyword>
<organism evidence="1 2">
    <name type="scientific">Candidatus Accumulibacter phosphatis</name>
    <dbReference type="NCBI Taxonomy" id="327160"/>
    <lineage>
        <taxon>Bacteria</taxon>
        <taxon>Pseudomonadati</taxon>
        <taxon>Pseudomonadota</taxon>
        <taxon>Betaproteobacteria</taxon>
        <taxon>Candidatus Accumulibacter</taxon>
    </lineage>
</organism>
<dbReference type="SMART" id="SM00028">
    <property type="entry name" value="TPR"/>
    <property type="match status" value="4"/>
</dbReference>
<dbReference type="PANTHER" id="PTHR10098">
    <property type="entry name" value="RAPSYN-RELATED"/>
    <property type="match status" value="1"/>
</dbReference>
<dbReference type="InterPro" id="IPR011990">
    <property type="entry name" value="TPR-like_helical_dom_sf"/>
</dbReference>
<sequence length="398" mass="42140">MHARALAAGEAAYADADYDLAMACFVVGRTLRMAGNAGAALSPLAEAQRRFTAVEARAPGCGAARMASACITDQADCLTALGRLDEAAQAYEQAIALAEQGHAERDAAVGKGQLGTVRLLQRRFPEALAAWDEARERFAALGEAESVAVAWHQIGIVHQDAGNGAAAEDAYRQSLAIRVQCNDVAGQASTLNQLGVLYADVLGRPEDAVTHTRQAAERYLALRDAANEGRARNNLASTLRRLGRRSEARHEIERALACKRGLGHTVEPWKTWDILADIENDDGRASEARQASRQAREAFLAYRRDGGENHTPGARLAAEIARLLLAGDSGSAATGLAQLAGQLASDANAPAWLPPFVAALRAIVAGERSAALADAPGRDYRDAAEIVLLLERLTAAGR</sequence>
<gene>
    <name evidence="1" type="ORF">ACCUM_0298</name>
</gene>
<dbReference type="Pfam" id="PF13424">
    <property type="entry name" value="TPR_12"/>
    <property type="match status" value="2"/>
</dbReference>
<name>A0A5S4EKN1_9PROT</name>
<dbReference type="AlphaFoldDB" id="A0A5S4EKN1"/>